<feature type="region of interest" description="Disordered" evidence="3">
    <location>
        <begin position="258"/>
        <end position="277"/>
    </location>
</feature>
<evidence type="ECO:0000256" key="1">
    <source>
        <dbReference type="ARBA" id="ARBA00023054"/>
    </source>
</evidence>
<feature type="domain" description="ODAD1 central coiled coil region" evidence="4">
    <location>
        <begin position="136"/>
        <end position="297"/>
    </location>
</feature>
<protein>
    <recommendedName>
        <fullName evidence="4">ODAD1 central coiled coil region domain-containing protein</fullName>
    </recommendedName>
</protein>
<sequence length="607" mass="70970">MSSPKPNQDSLNKDLKKKKKKKFTRFNPTKHVQEKKVNEDVILASGSMVINSKPGSLVASQPLRNIGSEVAILQHNGEKLSKKLSKKKKTLEKVKKEISEKETEIKNLMIFPPKPKDYLRGEVDSDKEETNEQKIREIKTLENRIENLIPKYNSVVVENRMIREKIDALRKEKNFSWQEIYENLEKDLQKKKTEMSTSIMKAEKACRERELIKEEIQMLKLQDEEEEKEYKKKVEELTKYIKKDKQVLDYLKKKKELEQADRDETESKKPSEKTDLKSRIRAEKNIRNKVIDKINELSPCINGIESIHEDGLPENKDLEALLDERKRKKEASTNNTELEKLQETENQNFRLNYFVNELKEESEKIDQEIEEIKQQIRDTINNDSDQIDTMYPENQSEIESEVKMKNTSILKDNIFDEEGNLLEEPSSILNRNTIPRSETSRTEDKTQVSKMQNQNIYDAGFQEELAKAQQEESNYQRRIKEADKTIDSLKLGIKSIYERIGIDKTNSNEVLKGYSISEGNLMEYLRLIENNTTELVNIFNQSKNINVTNEVREEGIGKGNKRDERNVINVASSSLPDFLSLDTKIPFNEKDPQLMSYQDLMKRAYKD</sequence>
<feature type="compositionally biased region" description="Basic residues" evidence="3">
    <location>
        <begin position="15"/>
        <end position="24"/>
    </location>
</feature>
<name>A0AAD1X8L5_EUPCR</name>
<feature type="region of interest" description="Disordered" evidence="3">
    <location>
        <begin position="1"/>
        <end position="34"/>
    </location>
</feature>
<feature type="coiled-coil region" evidence="2">
    <location>
        <begin position="202"/>
        <end position="236"/>
    </location>
</feature>
<dbReference type="InterPro" id="IPR049258">
    <property type="entry name" value="ODAD1_CC"/>
</dbReference>
<dbReference type="EMBL" id="CAMPGE010003918">
    <property type="protein sequence ID" value="CAI2362762.1"/>
    <property type="molecule type" value="Genomic_DNA"/>
</dbReference>
<feature type="coiled-coil region" evidence="2">
    <location>
        <begin position="315"/>
        <end position="382"/>
    </location>
</feature>
<evidence type="ECO:0000313" key="5">
    <source>
        <dbReference type="EMBL" id="CAI2362762.1"/>
    </source>
</evidence>
<feature type="compositionally biased region" description="Polar residues" evidence="3">
    <location>
        <begin position="1"/>
        <end position="10"/>
    </location>
</feature>
<dbReference type="AlphaFoldDB" id="A0AAD1X8L5"/>
<accession>A0AAD1X8L5</accession>
<keyword evidence="6" id="KW-1185">Reference proteome</keyword>
<feature type="coiled-coil region" evidence="2">
    <location>
        <begin position="77"/>
        <end position="144"/>
    </location>
</feature>
<reference evidence="5" key="1">
    <citation type="submission" date="2023-07" db="EMBL/GenBank/DDBJ databases">
        <authorList>
            <consortium name="AG Swart"/>
            <person name="Singh M."/>
            <person name="Singh A."/>
            <person name="Seah K."/>
            <person name="Emmerich C."/>
        </authorList>
    </citation>
    <scope>NUCLEOTIDE SEQUENCE</scope>
    <source>
        <strain evidence="5">DP1</strain>
    </source>
</reference>
<evidence type="ECO:0000256" key="3">
    <source>
        <dbReference type="SAM" id="MobiDB-lite"/>
    </source>
</evidence>
<dbReference type="Proteomes" id="UP001295684">
    <property type="component" value="Unassembled WGS sequence"/>
</dbReference>
<evidence type="ECO:0000259" key="4">
    <source>
        <dbReference type="Pfam" id="PF21773"/>
    </source>
</evidence>
<dbReference type="InterPro" id="IPR051876">
    <property type="entry name" value="ODA-DC/CCD"/>
</dbReference>
<dbReference type="PANTHER" id="PTHR21694">
    <property type="entry name" value="COILED-COIL DOMAIN-CONTAINING PROTEIN 63"/>
    <property type="match status" value="1"/>
</dbReference>
<evidence type="ECO:0000313" key="6">
    <source>
        <dbReference type="Proteomes" id="UP001295684"/>
    </source>
</evidence>
<gene>
    <name evidence="5" type="ORF">ECRASSUSDP1_LOCUS4089</name>
</gene>
<dbReference type="PANTHER" id="PTHR21694:SF18">
    <property type="entry name" value="COILED-COIL DOMAIN-CONTAINING PROTEIN 63"/>
    <property type="match status" value="1"/>
</dbReference>
<proteinExistence type="predicted"/>
<dbReference type="Pfam" id="PF21773">
    <property type="entry name" value="ODAD1_CC"/>
    <property type="match status" value="1"/>
</dbReference>
<organism evidence="5 6">
    <name type="scientific">Euplotes crassus</name>
    <dbReference type="NCBI Taxonomy" id="5936"/>
    <lineage>
        <taxon>Eukaryota</taxon>
        <taxon>Sar</taxon>
        <taxon>Alveolata</taxon>
        <taxon>Ciliophora</taxon>
        <taxon>Intramacronucleata</taxon>
        <taxon>Spirotrichea</taxon>
        <taxon>Hypotrichia</taxon>
        <taxon>Euplotida</taxon>
        <taxon>Euplotidae</taxon>
        <taxon>Moneuplotes</taxon>
    </lineage>
</organism>
<comment type="caution">
    <text evidence="5">The sequence shown here is derived from an EMBL/GenBank/DDBJ whole genome shotgun (WGS) entry which is preliminary data.</text>
</comment>
<evidence type="ECO:0000256" key="2">
    <source>
        <dbReference type="SAM" id="Coils"/>
    </source>
</evidence>
<keyword evidence="1 2" id="KW-0175">Coiled coil</keyword>